<evidence type="ECO:0000256" key="1">
    <source>
        <dbReference type="SAM" id="MobiDB-lite"/>
    </source>
</evidence>
<gene>
    <name evidence="2" type="primary">P0659D09.52</name>
</gene>
<evidence type="ECO:0000313" key="3">
    <source>
        <dbReference type="Proteomes" id="UP000000763"/>
    </source>
</evidence>
<dbReference type="EMBL" id="AP003686">
    <property type="protein sequence ID" value="BAD53720.1"/>
    <property type="molecule type" value="Genomic_DNA"/>
</dbReference>
<evidence type="ECO:0000313" key="2">
    <source>
        <dbReference type="EMBL" id="BAD53720.1"/>
    </source>
</evidence>
<feature type="region of interest" description="Disordered" evidence="1">
    <location>
        <begin position="22"/>
        <end position="43"/>
    </location>
</feature>
<organism evidence="2 3">
    <name type="scientific">Oryza sativa subsp. japonica</name>
    <name type="common">Rice</name>
    <dbReference type="NCBI Taxonomy" id="39947"/>
    <lineage>
        <taxon>Eukaryota</taxon>
        <taxon>Viridiplantae</taxon>
        <taxon>Streptophyta</taxon>
        <taxon>Embryophyta</taxon>
        <taxon>Tracheophyta</taxon>
        <taxon>Spermatophyta</taxon>
        <taxon>Magnoliopsida</taxon>
        <taxon>Liliopsida</taxon>
        <taxon>Poales</taxon>
        <taxon>Poaceae</taxon>
        <taxon>BOP clade</taxon>
        <taxon>Oryzoideae</taxon>
        <taxon>Oryzeae</taxon>
        <taxon>Oryzinae</taxon>
        <taxon>Oryza</taxon>
        <taxon>Oryza sativa</taxon>
    </lineage>
</organism>
<sequence length="79" mass="9183">MASLKALEPRILASYPLRERGRMEELEASTSTRSNDDDDEDSTQVPQIFGRCWVWGFVTTDLLLMENQIPFFVIQKLFE</sequence>
<reference evidence="3" key="1">
    <citation type="journal article" date="2005" name="Nature">
        <title>The map-based sequence of the rice genome.</title>
        <authorList>
            <consortium name="International rice genome sequencing project (IRGSP)"/>
            <person name="Matsumoto T."/>
            <person name="Wu J."/>
            <person name="Kanamori H."/>
            <person name="Katayose Y."/>
            <person name="Fujisawa M."/>
            <person name="Namiki N."/>
            <person name="Mizuno H."/>
            <person name="Yamamoto K."/>
            <person name="Antonio B.A."/>
            <person name="Baba T."/>
            <person name="Sakata K."/>
            <person name="Nagamura Y."/>
            <person name="Aoki H."/>
            <person name="Arikawa K."/>
            <person name="Arita K."/>
            <person name="Bito T."/>
            <person name="Chiden Y."/>
            <person name="Fujitsuka N."/>
            <person name="Fukunaka R."/>
            <person name="Hamada M."/>
            <person name="Harada C."/>
            <person name="Hayashi A."/>
            <person name="Hijishita S."/>
            <person name="Honda M."/>
            <person name="Hosokawa S."/>
            <person name="Ichikawa Y."/>
            <person name="Idonuma A."/>
            <person name="Iijima M."/>
            <person name="Ikeda M."/>
            <person name="Ikeno M."/>
            <person name="Ito K."/>
            <person name="Ito S."/>
            <person name="Ito T."/>
            <person name="Ito Y."/>
            <person name="Ito Y."/>
            <person name="Iwabuchi A."/>
            <person name="Kamiya K."/>
            <person name="Karasawa W."/>
            <person name="Kurita K."/>
            <person name="Katagiri S."/>
            <person name="Kikuta A."/>
            <person name="Kobayashi H."/>
            <person name="Kobayashi N."/>
            <person name="Machita K."/>
            <person name="Maehara T."/>
            <person name="Masukawa M."/>
            <person name="Mizubayashi T."/>
            <person name="Mukai Y."/>
            <person name="Nagasaki H."/>
            <person name="Nagata Y."/>
            <person name="Naito S."/>
            <person name="Nakashima M."/>
            <person name="Nakama Y."/>
            <person name="Nakamichi Y."/>
            <person name="Nakamura M."/>
            <person name="Meguro A."/>
            <person name="Negishi M."/>
            <person name="Ohta I."/>
            <person name="Ohta T."/>
            <person name="Okamoto M."/>
            <person name="Ono N."/>
            <person name="Saji S."/>
            <person name="Sakaguchi M."/>
            <person name="Sakai K."/>
            <person name="Shibata M."/>
            <person name="Shimokawa T."/>
            <person name="Song J."/>
            <person name="Takazaki Y."/>
            <person name="Terasawa K."/>
            <person name="Tsugane M."/>
            <person name="Tsuji K."/>
            <person name="Ueda S."/>
            <person name="Waki K."/>
            <person name="Yamagata H."/>
            <person name="Yamamoto M."/>
            <person name="Yamamoto S."/>
            <person name="Yamane H."/>
            <person name="Yoshiki S."/>
            <person name="Yoshihara R."/>
            <person name="Yukawa K."/>
            <person name="Zhong H."/>
            <person name="Yano M."/>
            <person name="Yuan Q."/>
            <person name="Ouyang S."/>
            <person name="Liu J."/>
            <person name="Jones K.M."/>
            <person name="Gansberger K."/>
            <person name="Moffat K."/>
            <person name="Hill J."/>
            <person name="Bera J."/>
            <person name="Fadrosh D."/>
            <person name="Jin S."/>
            <person name="Johri S."/>
            <person name="Kim M."/>
            <person name="Overton L."/>
            <person name="Reardon M."/>
            <person name="Tsitrin T."/>
            <person name="Vuong H."/>
            <person name="Weaver B."/>
            <person name="Ciecko A."/>
            <person name="Tallon L."/>
            <person name="Jackson J."/>
            <person name="Pai G."/>
            <person name="Aken S.V."/>
            <person name="Utterback T."/>
            <person name="Reidmuller S."/>
            <person name="Feldblyum T."/>
            <person name="Hsiao J."/>
            <person name="Zismann V."/>
            <person name="Iobst S."/>
            <person name="de Vazeille A.R."/>
            <person name="Buell C.R."/>
            <person name="Ying K."/>
            <person name="Li Y."/>
            <person name="Lu T."/>
            <person name="Huang Y."/>
            <person name="Zhao Q."/>
            <person name="Feng Q."/>
            <person name="Zhang L."/>
            <person name="Zhu J."/>
            <person name="Weng Q."/>
            <person name="Mu J."/>
            <person name="Lu Y."/>
            <person name="Fan D."/>
            <person name="Liu Y."/>
            <person name="Guan J."/>
            <person name="Zhang Y."/>
            <person name="Yu S."/>
            <person name="Liu X."/>
            <person name="Zhang Y."/>
            <person name="Hong G."/>
            <person name="Han B."/>
            <person name="Choisne N."/>
            <person name="Demange N."/>
            <person name="Orjeda G."/>
            <person name="Samain S."/>
            <person name="Cattolico L."/>
            <person name="Pelletier E."/>
            <person name="Couloux A."/>
            <person name="Segurens B."/>
            <person name="Wincker P."/>
            <person name="D'Hont A."/>
            <person name="Scarpelli C."/>
            <person name="Weissenbach J."/>
            <person name="Salanoubat M."/>
            <person name="Quetier F."/>
            <person name="Yu Y."/>
            <person name="Kim H.R."/>
            <person name="Rambo T."/>
            <person name="Currie J."/>
            <person name="Collura K."/>
            <person name="Luo M."/>
            <person name="Yang T."/>
            <person name="Ammiraju J.S.S."/>
            <person name="Engler F."/>
            <person name="Soderlund C."/>
            <person name="Wing R.A."/>
            <person name="Palmer L.E."/>
            <person name="de la Bastide M."/>
            <person name="Spiegel L."/>
            <person name="Nascimento L."/>
            <person name="Zutavern T."/>
            <person name="O'Shaughnessy A."/>
            <person name="Dike S."/>
            <person name="Dedhia N."/>
            <person name="Preston R."/>
            <person name="Balija V."/>
            <person name="McCombie W.R."/>
            <person name="Chow T."/>
            <person name="Chen H."/>
            <person name="Chung M."/>
            <person name="Chen C."/>
            <person name="Shaw J."/>
            <person name="Wu H."/>
            <person name="Hsiao K."/>
            <person name="Chao Y."/>
            <person name="Chu M."/>
            <person name="Cheng C."/>
            <person name="Hour A."/>
            <person name="Lee P."/>
            <person name="Lin S."/>
            <person name="Lin Y."/>
            <person name="Liou J."/>
            <person name="Liu S."/>
            <person name="Hsing Y."/>
            <person name="Raghuvanshi S."/>
            <person name="Mohanty A."/>
            <person name="Bharti A.K."/>
            <person name="Gaur A."/>
            <person name="Gupta V."/>
            <person name="Kumar D."/>
            <person name="Ravi V."/>
            <person name="Vij S."/>
            <person name="Kapur A."/>
            <person name="Khurana P."/>
            <person name="Khurana P."/>
            <person name="Khurana J.P."/>
            <person name="Tyagi A.K."/>
            <person name="Gaikwad K."/>
            <person name="Singh A."/>
            <person name="Dalal V."/>
            <person name="Srivastava S."/>
            <person name="Dixit A."/>
            <person name="Pal A.K."/>
            <person name="Ghazi I.A."/>
            <person name="Yadav M."/>
            <person name="Pandit A."/>
            <person name="Bhargava A."/>
            <person name="Sureshbabu K."/>
            <person name="Batra K."/>
            <person name="Sharma T.R."/>
            <person name="Mohapatra T."/>
            <person name="Singh N.K."/>
            <person name="Messing J."/>
            <person name="Nelson A.B."/>
            <person name="Fuks G."/>
            <person name="Kavchok S."/>
            <person name="Keizer G."/>
            <person name="Linton E."/>
            <person name="Llaca V."/>
            <person name="Song R."/>
            <person name="Tanyolac B."/>
            <person name="Young S."/>
            <person name="Ho-Il K."/>
            <person name="Hahn J.H."/>
            <person name="Sangsakoo G."/>
            <person name="Vanavichit A."/>
            <person name="de Mattos Luiz.A.T."/>
            <person name="Zimmer P.D."/>
            <person name="Malone G."/>
            <person name="Dellagostin O."/>
            <person name="de Oliveira A.C."/>
            <person name="Bevan M."/>
            <person name="Bancroft I."/>
            <person name="Minx P."/>
            <person name="Cordum H."/>
            <person name="Wilson R."/>
            <person name="Cheng Z."/>
            <person name="Jin W."/>
            <person name="Jiang J."/>
            <person name="Leong S.A."/>
            <person name="Iwama H."/>
            <person name="Gojobori T."/>
            <person name="Itoh T."/>
            <person name="Niimura Y."/>
            <person name="Fujii Y."/>
            <person name="Habara T."/>
            <person name="Sakai H."/>
            <person name="Sato Y."/>
            <person name="Wilson G."/>
            <person name="Kumar K."/>
            <person name="McCouch S."/>
            <person name="Juretic N."/>
            <person name="Hoen D."/>
            <person name="Wright S."/>
            <person name="Bruskiewich R."/>
            <person name="Bureau T."/>
            <person name="Miyao A."/>
            <person name="Hirochika H."/>
            <person name="Nishikawa T."/>
            <person name="Kadowaki K."/>
            <person name="Sugiura M."/>
            <person name="Burr B."/>
            <person name="Sasaki T."/>
        </authorList>
    </citation>
    <scope>NUCLEOTIDE SEQUENCE [LARGE SCALE GENOMIC DNA]</scope>
    <source>
        <strain evidence="3">cv. Nipponbare</strain>
    </source>
</reference>
<protein>
    <submittedName>
        <fullName evidence="2">Uncharacterized protein</fullName>
    </submittedName>
</protein>
<name>Q5Z934_ORYSJ</name>
<dbReference type="Proteomes" id="UP000000763">
    <property type="component" value="Chromosome 6"/>
</dbReference>
<dbReference type="InterPro" id="IPR004158">
    <property type="entry name" value="DUF247_pln"/>
</dbReference>
<reference evidence="3" key="2">
    <citation type="journal article" date="2008" name="Nucleic Acids Res.">
        <title>The rice annotation project database (RAP-DB): 2008 update.</title>
        <authorList>
            <consortium name="The rice annotation project (RAP)"/>
        </authorList>
    </citation>
    <scope>GENOME REANNOTATION</scope>
    <source>
        <strain evidence="3">cv. Nipponbare</strain>
    </source>
</reference>
<accession>Q5Z934</accession>
<proteinExistence type="predicted"/>
<dbReference type="AlphaFoldDB" id="Q5Z934"/>
<dbReference type="Pfam" id="PF03140">
    <property type="entry name" value="DUF247"/>
    <property type="match status" value="1"/>
</dbReference>